<dbReference type="InterPro" id="IPR001611">
    <property type="entry name" value="Leu-rich_rpt"/>
</dbReference>
<dbReference type="Proteomes" id="UP001642409">
    <property type="component" value="Unassembled WGS sequence"/>
</dbReference>
<dbReference type="InterPro" id="IPR052574">
    <property type="entry name" value="CDIRP"/>
</dbReference>
<dbReference type="EMBL" id="CATOUU010000109">
    <property type="protein sequence ID" value="CAI9916769.1"/>
    <property type="molecule type" value="Genomic_DNA"/>
</dbReference>
<reference evidence="5 6" key="2">
    <citation type="submission" date="2024-07" db="EMBL/GenBank/DDBJ databases">
        <authorList>
            <person name="Akdeniz Z."/>
        </authorList>
    </citation>
    <scope>NUCLEOTIDE SEQUENCE [LARGE SCALE GENOMIC DNA]</scope>
</reference>
<evidence type="ECO:0000313" key="6">
    <source>
        <dbReference type="Proteomes" id="UP001642409"/>
    </source>
</evidence>
<feature type="compositionally biased region" description="Polar residues" evidence="3">
    <location>
        <begin position="22"/>
        <end position="33"/>
    </location>
</feature>
<evidence type="ECO:0000313" key="5">
    <source>
        <dbReference type="EMBL" id="CAL6093923.1"/>
    </source>
</evidence>
<keyword evidence="6" id="KW-1185">Reference proteome</keyword>
<reference evidence="4" key="1">
    <citation type="submission" date="2023-06" db="EMBL/GenBank/DDBJ databases">
        <authorList>
            <person name="Kurt Z."/>
        </authorList>
    </citation>
    <scope>NUCLEOTIDE SEQUENCE</scope>
</reference>
<dbReference type="InterPro" id="IPR003591">
    <property type="entry name" value="Leu-rich_rpt_typical-subtyp"/>
</dbReference>
<dbReference type="InterPro" id="IPR032675">
    <property type="entry name" value="LRR_dom_sf"/>
</dbReference>
<dbReference type="PANTHER" id="PTHR47566:SF1">
    <property type="entry name" value="PROTEIN NUD1"/>
    <property type="match status" value="1"/>
</dbReference>
<feature type="region of interest" description="Disordered" evidence="3">
    <location>
        <begin position="1"/>
        <end position="33"/>
    </location>
</feature>
<proteinExistence type="predicted"/>
<evidence type="ECO:0000313" key="4">
    <source>
        <dbReference type="EMBL" id="CAI9916769.1"/>
    </source>
</evidence>
<dbReference type="SUPFAM" id="SSF52058">
    <property type="entry name" value="L domain-like"/>
    <property type="match status" value="1"/>
</dbReference>
<dbReference type="GO" id="GO:0035591">
    <property type="term" value="F:signaling adaptor activity"/>
    <property type="evidence" value="ECO:0007669"/>
    <property type="project" value="TreeGrafter"/>
</dbReference>
<evidence type="ECO:0000256" key="2">
    <source>
        <dbReference type="ARBA" id="ARBA00022737"/>
    </source>
</evidence>
<gene>
    <name evidence="4" type="ORF">HINF_LOCUS4414</name>
    <name evidence="5" type="ORF">HINF_LOCUS67224</name>
</gene>
<organism evidence="4">
    <name type="scientific">Hexamita inflata</name>
    <dbReference type="NCBI Taxonomy" id="28002"/>
    <lineage>
        <taxon>Eukaryota</taxon>
        <taxon>Metamonada</taxon>
        <taxon>Diplomonadida</taxon>
        <taxon>Hexamitidae</taxon>
        <taxon>Hexamitinae</taxon>
        <taxon>Hexamita</taxon>
    </lineage>
</organism>
<evidence type="ECO:0000256" key="3">
    <source>
        <dbReference type="SAM" id="MobiDB-lite"/>
    </source>
</evidence>
<keyword evidence="1" id="KW-0433">Leucine-rich repeat</keyword>
<keyword evidence="2" id="KW-0677">Repeat</keyword>
<dbReference type="EMBL" id="CAXDID020000461">
    <property type="protein sequence ID" value="CAL6093923.1"/>
    <property type="molecule type" value="Genomic_DNA"/>
</dbReference>
<name>A0AA86NCZ3_9EUKA</name>
<comment type="caution">
    <text evidence="4">The sequence shown here is derived from an EMBL/GenBank/DDBJ whole genome shotgun (WGS) entry which is preliminary data.</text>
</comment>
<dbReference type="PROSITE" id="PS51450">
    <property type="entry name" value="LRR"/>
    <property type="match status" value="2"/>
</dbReference>
<evidence type="ECO:0000256" key="1">
    <source>
        <dbReference type="ARBA" id="ARBA00022614"/>
    </source>
</evidence>
<dbReference type="SMART" id="SM00369">
    <property type="entry name" value="LRR_TYP"/>
    <property type="match status" value="2"/>
</dbReference>
<protein>
    <submittedName>
        <fullName evidence="4">Leucine-rich repeat domain-containing protein</fullName>
    </submittedName>
    <submittedName>
        <fullName evidence="5">Leucine-rich_repeat domain-containing protein</fullName>
    </submittedName>
</protein>
<dbReference type="Gene3D" id="3.80.10.10">
    <property type="entry name" value="Ribonuclease Inhibitor"/>
    <property type="match status" value="1"/>
</dbReference>
<accession>A0AA86NCZ3</accession>
<dbReference type="PANTHER" id="PTHR47566">
    <property type="match status" value="1"/>
</dbReference>
<sequence>MGGDVSYFPDNNQEPLAEPDNNETASLKNELTRSKVSLNSNSIRARESIDTKDNNSILSINDPEAVEQRRLQARAVQQFVIQQPFGKITNSRTYNNIQETAVRELPSLDISCSQINTLSYEQNNLFKYLLWDPFEQVVELNARGNLLSHLQPLSMKNLRILDLSMNQIQSLRCLKDLNQLVKLNVSRNQLKSIDDILFLDIEDLNASWNQIEWIHGLNNAKTLNLEHNELKKLECSSKRLQYVNISHNQLTSGHEKLQNIAESQSEHEIQEEGLTLVCQPNFVNLSFNPIKIVDFKAAVLKIDQYAFKEISADVDVLIARWSKLRLVESNTIKNLNIQGCTSKVIDVQCPKLEYVDMSLSKIVQITNLSEKVFIQKEVQANQ</sequence>
<dbReference type="AlphaFoldDB" id="A0AA86NCZ3"/>